<reference evidence="1 2" key="1">
    <citation type="submission" date="2019-03" db="EMBL/GenBank/DDBJ databases">
        <title>Flavobacterium AT-3-2 sp. nov., isolated from arctic soil.</title>
        <authorList>
            <person name="Chaudhary D.K."/>
        </authorList>
    </citation>
    <scope>NUCLEOTIDE SEQUENCE [LARGE SCALE GENOMIC DNA]</scope>
    <source>
        <strain evidence="1 2">AT-3-2</strain>
    </source>
</reference>
<evidence type="ECO:0000313" key="1">
    <source>
        <dbReference type="EMBL" id="TDD78444.1"/>
    </source>
</evidence>
<keyword evidence="2" id="KW-1185">Reference proteome</keyword>
<accession>A0A4R5B4D7</accession>
<evidence type="ECO:0000313" key="2">
    <source>
        <dbReference type="Proteomes" id="UP000295278"/>
    </source>
</evidence>
<dbReference type="OrthoDB" id="1452577at2"/>
<dbReference type="RefSeq" id="WP_131908202.1">
    <property type="nucleotide sequence ID" value="NZ_SMFM01000001.1"/>
</dbReference>
<organism evidence="1 2">
    <name type="scientific">Flavobacterium caseinilyticum</name>
    <dbReference type="NCBI Taxonomy" id="2541732"/>
    <lineage>
        <taxon>Bacteria</taxon>
        <taxon>Pseudomonadati</taxon>
        <taxon>Bacteroidota</taxon>
        <taxon>Flavobacteriia</taxon>
        <taxon>Flavobacteriales</taxon>
        <taxon>Flavobacteriaceae</taxon>
        <taxon>Flavobacterium</taxon>
    </lineage>
</organism>
<dbReference type="EMBL" id="SMFM01000001">
    <property type="protein sequence ID" value="TDD78444.1"/>
    <property type="molecule type" value="Genomic_DNA"/>
</dbReference>
<proteinExistence type="predicted"/>
<dbReference type="AlphaFoldDB" id="A0A4R5B4D7"/>
<dbReference type="Proteomes" id="UP000295278">
    <property type="component" value="Unassembled WGS sequence"/>
</dbReference>
<protein>
    <submittedName>
        <fullName evidence="1">Uncharacterized protein</fullName>
    </submittedName>
</protein>
<gene>
    <name evidence="1" type="ORF">E0F89_02075</name>
</gene>
<sequence length="150" mass="18301">MKVTLLFFFLFVNLLHGQEIEEIRKLDTVYILFKADKNQTKYFENECITCQGYYFLEGFFLQKDTLGIFTYDKDSNRIYRPANDRYEKKSFLKKHKKEIIHINFFKKLKKNMEEFGESYKPQIYYIIDMADFRKNKIKLTEVNSLVYVME</sequence>
<name>A0A4R5B4D7_9FLAO</name>
<comment type="caution">
    <text evidence="1">The sequence shown here is derived from an EMBL/GenBank/DDBJ whole genome shotgun (WGS) entry which is preliminary data.</text>
</comment>